<dbReference type="Proteomes" id="UP000447434">
    <property type="component" value="Chromosome 10"/>
</dbReference>
<sequence length="54" mass="6098">MIDHVEVKTNKNKIRSSIIGKNKTYSRQTKKKATETNLEEGAYLSISDTNNSVL</sequence>
<accession>A0A6A4PU42</accession>
<reference evidence="2" key="1">
    <citation type="journal article" date="2020" name="Nat. Commun.">
        <title>Genome sequence of the cluster root forming white lupin.</title>
        <authorList>
            <person name="Hufnagel B."/>
            <person name="Marques A."/>
            <person name="Soriano A."/>
            <person name="Marques L."/>
            <person name="Divol F."/>
            <person name="Doumas P."/>
            <person name="Sallet E."/>
            <person name="Mancinotti D."/>
            <person name="Carrere S."/>
            <person name="Marande W."/>
            <person name="Arribat S."/>
            <person name="Keller J."/>
            <person name="Huneau C."/>
            <person name="Blein T."/>
            <person name="Aime D."/>
            <person name="Laguerre M."/>
            <person name="Taylor J."/>
            <person name="Schubert V."/>
            <person name="Nelson M."/>
            <person name="Geu-Flores F."/>
            <person name="Crespi M."/>
            <person name="Gallardo-Guerrero K."/>
            <person name="Delaux P.-M."/>
            <person name="Salse J."/>
            <person name="Berges H."/>
            <person name="Guyot R."/>
            <person name="Gouzy J."/>
            <person name="Peret B."/>
        </authorList>
    </citation>
    <scope>NUCLEOTIDE SEQUENCE [LARGE SCALE GENOMIC DNA]</scope>
    <source>
        <strain evidence="2">cv. Amiga</strain>
    </source>
</reference>
<dbReference type="AlphaFoldDB" id="A0A6A4PU42"/>
<comment type="caution">
    <text evidence="1">The sequence shown here is derived from an EMBL/GenBank/DDBJ whole genome shotgun (WGS) entry which is preliminary data.</text>
</comment>
<protein>
    <submittedName>
        <fullName evidence="1">Uncharacterized protein</fullName>
    </submittedName>
</protein>
<organism evidence="1 2">
    <name type="scientific">Lupinus albus</name>
    <name type="common">White lupine</name>
    <name type="synonym">Lupinus termis</name>
    <dbReference type="NCBI Taxonomy" id="3870"/>
    <lineage>
        <taxon>Eukaryota</taxon>
        <taxon>Viridiplantae</taxon>
        <taxon>Streptophyta</taxon>
        <taxon>Embryophyta</taxon>
        <taxon>Tracheophyta</taxon>
        <taxon>Spermatophyta</taxon>
        <taxon>Magnoliopsida</taxon>
        <taxon>eudicotyledons</taxon>
        <taxon>Gunneridae</taxon>
        <taxon>Pentapetalae</taxon>
        <taxon>rosids</taxon>
        <taxon>fabids</taxon>
        <taxon>Fabales</taxon>
        <taxon>Fabaceae</taxon>
        <taxon>Papilionoideae</taxon>
        <taxon>50 kb inversion clade</taxon>
        <taxon>genistoids sensu lato</taxon>
        <taxon>core genistoids</taxon>
        <taxon>Genisteae</taxon>
        <taxon>Lupinus</taxon>
    </lineage>
</organism>
<evidence type="ECO:0000313" key="2">
    <source>
        <dbReference type="Proteomes" id="UP000447434"/>
    </source>
</evidence>
<keyword evidence="2" id="KW-1185">Reference proteome</keyword>
<evidence type="ECO:0000313" key="1">
    <source>
        <dbReference type="EMBL" id="KAE9605003.1"/>
    </source>
</evidence>
<gene>
    <name evidence="1" type="ORF">Lalb_Chr10g0092531</name>
</gene>
<proteinExistence type="predicted"/>
<dbReference type="EMBL" id="WOCE01000010">
    <property type="protein sequence ID" value="KAE9605003.1"/>
    <property type="molecule type" value="Genomic_DNA"/>
</dbReference>
<name>A0A6A4PU42_LUPAL</name>